<organism evidence="1">
    <name type="scientific">Siphoviridae sp. ctnpt50</name>
    <dbReference type="NCBI Taxonomy" id="2827941"/>
    <lineage>
        <taxon>Viruses</taxon>
        <taxon>Duplodnaviria</taxon>
        <taxon>Heunggongvirae</taxon>
        <taxon>Uroviricota</taxon>
        <taxon>Caudoviricetes</taxon>
    </lineage>
</organism>
<reference evidence="1" key="1">
    <citation type="journal article" date="2021" name="Proc. Natl. Acad. Sci. U.S.A.">
        <title>A Catalog of Tens of Thousands of Viruses from Human Metagenomes Reveals Hidden Associations with Chronic Diseases.</title>
        <authorList>
            <person name="Tisza M.J."/>
            <person name="Buck C.B."/>
        </authorList>
    </citation>
    <scope>NUCLEOTIDE SEQUENCE</scope>
    <source>
        <strain evidence="1">Ctnpt50</strain>
    </source>
</reference>
<sequence>MEGNKQIMKEKNIIDKDSVDILDLLETASSWLVSPEDKEAEKKFNEIKNQIIVKSFLPLTMKNALVKKAIFDLRTSDDSIDEFPQALEISLLFNVLLEYTNIKWEDGFEVKDAAFYDILWASGVCDMILEYCRSDYERVVRMVENMFSFENLYNLVETINKMTPDSVDELTKEVKRIRLESDPQILHDYATLARAGDPVLHKMADAIEDTAYKAAKGEIPEEKDAKE</sequence>
<dbReference type="EMBL" id="BK032577">
    <property type="protein sequence ID" value="DAF49033.1"/>
    <property type="molecule type" value="Genomic_DNA"/>
</dbReference>
<proteinExistence type="predicted"/>
<protein>
    <submittedName>
        <fullName evidence="1">Uncharacterized protein</fullName>
    </submittedName>
</protein>
<name>A0A8S5SDJ3_9CAUD</name>
<evidence type="ECO:0000313" key="1">
    <source>
        <dbReference type="EMBL" id="DAF49033.1"/>
    </source>
</evidence>
<accession>A0A8S5SDJ3</accession>